<keyword evidence="7" id="KW-1185">Reference proteome</keyword>
<protein>
    <submittedName>
        <fullName evidence="6">Site-specific integrase</fullName>
    </submittedName>
</protein>
<evidence type="ECO:0000256" key="1">
    <source>
        <dbReference type="ARBA" id="ARBA00023125"/>
    </source>
</evidence>
<name>A0ABX8CZJ0_9NOCA</name>
<evidence type="ECO:0000259" key="5">
    <source>
        <dbReference type="PROSITE" id="PS51900"/>
    </source>
</evidence>
<organism evidence="6 7">
    <name type="scientific">Nocardia tengchongensis</name>
    <dbReference type="NCBI Taxonomy" id="2055889"/>
    <lineage>
        <taxon>Bacteria</taxon>
        <taxon>Bacillati</taxon>
        <taxon>Actinomycetota</taxon>
        <taxon>Actinomycetes</taxon>
        <taxon>Mycobacteriales</taxon>
        <taxon>Nocardiaceae</taxon>
        <taxon>Nocardia</taxon>
    </lineage>
</organism>
<evidence type="ECO:0000256" key="3">
    <source>
        <dbReference type="PROSITE-ProRule" id="PRU01248"/>
    </source>
</evidence>
<dbReference type="EMBL" id="CP074371">
    <property type="protein sequence ID" value="QVI25122.1"/>
    <property type="molecule type" value="Genomic_DNA"/>
</dbReference>
<evidence type="ECO:0000259" key="4">
    <source>
        <dbReference type="PROSITE" id="PS51898"/>
    </source>
</evidence>
<dbReference type="InterPro" id="IPR013762">
    <property type="entry name" value="Integrase-like_cat_sf"/>
</dbReference>
<gene>
    <name evidence="6" type="ORF">KHQ06_25700</name>
</gene>
<dbReference type="Proteomes" id="UP000683310">
    <property type="component" value="Chromosome"/>
</dbReference>
<reference evidence="6 7" key="1">
    <citation type="submission" date="2021-04" db="EMBL/GenBank/DDBJ databases">
        <title>Nocardia tengchongensis.</title>
        <authorList>
            <person name="Zhuang k."/>
            <person name="Ran Y."/>
            <person name="Li W."/>
        </authorList>
    </citation>
    <scope>NUCLEOTIDE SEQUENCE [LARGE SCALE GENOMIC DNA]</scope>
    <source>
        <strain evidence="6 7">CFH S0057</strain>
    </source>
</reference>
<dbReference type="PROSITE" id="PS51900">
    <property type="entry name" value="CB"/>
    <property type="match status" value="1"/>
</dbReference>
<dbReference type="Gene3D" id="1.10.443.10">
    <property type="entry name" value="Intergrase catalytic core"/>
    <property type="match status" value="1"/>
</dbReference>
<evidence type="ECO:0000313" key="6">
    <source>
        <dbReference type="EMBL" id="QVI25122.1"/>
    </source>
</evidence>
<feature type="domain" description="Tyr recombinase" evidence="4">
    <location>
        <begin position="113"/>
        <end position="310"/>
    </location>
</feature>
<feature type="domain" description="Core-binding (CB)" evidence="5">
    <location>
        <begin position="8"/>
        <end position="95"/>
    </location>
</feature>
<dbReference type="InterPro" id="IPR044068">
    <property type="entry name" value="CB"/>
</dbReference>
<accession>A0ABX8CZJ0</accession>
<dbReference type="PROSITE" id="PS51898">
    <property type="entry name" value="TYR_RECOMBINASE"/>
    <property type="match status" value="1"/>
</dbReference>
<sequence>MRSDLCLGTAREAAEQFLCSIDSFNTFRAYRIAILRTVEWVENNGSADTGGTDRLLASVTPEEIGQAMVSLWSAARSSTWNARRAAVLCWLSWCRERGWTAPTMPADLSRVKPVPEPVTVLSRVAIESLTAREAIHLREKALWWMIFETCARPRELLQADIEHLDLVERSCRVRSRRSGHGSGRPVESTLRWGPMTDQFLPRLLRDRTQGPVFVTHRRPRAGKLVGCGDLCPHTGLARLSYDQARYLLDSVTAVDGLGTGWRLHHLRDSGLAHLAASGIDVGELMSKARHRRPGQLRRYMMPSESKLMEL</sequence>
<evidence type="ECO:0000256" key="2">
    <source>
        <dbReference type="ARBA" id="ARBA00023172"/>
    </source>
</evidence>
<dbReference type="InterPro" id="IPR002104">
    <property type="entry name" value="Integrase_catalytic"/>
</dbReference>
<dbReference type="SUPFAM" id="SSF56349">
    <property type="entry name" value="DNA breaking-rejoining enzymes"/>
    <property type="match status" value="1"/>
</dbReference>
<evidence type="ECO:0000313" key="7">
    <source>
        <dbReference type="Proteomes" id="UP000683310"/>
    </source>
</evidence>
<keyword evidence="2" id="KW-0233">DNA recombination</keyword>
<keyword evidence="1 3" id="KW-0238">DNA-binding</keyword>
<dbReference type="InterPro" id="IPR011010">
    <property type="entry name" value="DNA_brk_join_enz"/>
</dbReference>
<proteinExistence type="predicted"/>